<proteinExistence type="predicted"/>
<evidence type="ECO:0000313" key="2">
    <source>
        <dbReference type="Proteomes" id="UP000241394"/>
    </source>
</evidence>
<dbReference type="InParanoid" id="A0A2R6QZJ1"/>
<comment type="caution">
    <text evidence="1">The sequence shown here is derived from an EMBL/GenBank/DDBJ whole genome shotgun (WGS) entry which is preliminary data.</text>
</comment>
<dbReference type="EMBL" id="NKQK01000011">
    <property type="protein sequence ID" value="PSS17798.1"/>
    <property type="molecule type" value="Genomic_DNA"/>
</dbReference>
<organism evidence="1 2">
    <name type="scientific">Actinidia chinensis var. chinensis</name>
    <name type="common">Chinese soft-hair kiwi</name>
    <dbReference type="NCBI Taxonomy" id="1590841"/>
    <lineage>
        <taxon>Eukaryota</taxon>
        <taxon>Viridiplantae</taxon>
        <taxon>Streptophyta</taxon>
        <taxon>Embryophyta</taxon>
        <taxon>Tracheophyta</taxon>
        <taxon>Spermatophyta</taxon>
        <taxon>Magnoliopsida</taxon>
        <taxon>eudicotyledons</taxon>
        <taxon>Gunneridae</taxon>
        <taxon>Pentapetalae</taxon>
        <taxon>asterids</taxon>
        <taxon>Ericales</taxon>
        <taxon>Actinidiaceae</taxon>
        <taxon>Actinidia</taxon>
    </lineage>
</organism>
<dbReference type="OMA" id="ENAARCC"/>
<name>A0A2R6QZJ1_ACTCC</name>
<protein>
    <submittedName>
        <fullName evidence="1">E3 ubiquitin-protein like</fullName>
    </submittedName>
</protein>
<dbReference type="Gramene" id="PSS17798">
    <property type="protein sequence ID" value="PSS17798"/>
    <property type="gene ID" value="CEY00_Acc12489"/>
</dbReference>
<dbReference type="OrthoDB" id="411372at2759"/>
<gene>
    <name evidence="1" type="ORF">CEY00_Acc12489</name>
</gene>
<reference evidence="1 2" key="1">
    <citation type="submission" date="2017-07" db="EMBL/GenBank/DDBJ databases">
        <title>An improved, manually edited Actinidia chinensis var. chinensis (kiwifruit) genome highlights the challenges associated with draft genomes and gene prediction in plants.</title>
        <authorList>
            <person name="Pilkington S."/>
            <person name="Crowhurst R."/>
            <person name="Hilario E."/>
            <person name="Nardozza S."/>
            <person name="Fraser L."/>
            <person name="Peng Y."/>
            <person name="Gunaseelan K."/>
            <person name="Simpson R."/>
            <person name="Tahir J."/>
            <person name="Deroles S."/>
            <person name="Templeton K."/>
            <person name="Luo Z."/>
            <person name="Davy M."/>
            <person name="Cheng C."/>
            <person name="Mcneilage M."/>
            <person name="Scaglione D."/>
            <person name="Liu Y."/>
            <person name="Zhang Q."/>
            <person name="Datson P."/>
            <person name="De Silva N."/>
            <person name="Gardiner S."/>
            <person name="Bassett H."/>
            <person name="Chagne D."/>
            <person name="Mccallum J."/>
            <person name="Dzierzon H."/>
            <person name="Deng C."/>
            <person name="Wang Y.-Y."/>
            <person name="Barron N."/>
            <person name="Manako K."/>
            <person name="Bowen J."/>
            <person name="Foster T."/>
            <person name="Erridge Z."/>
            <person name="Tiffin H."/>
            <person name="Waite C."/>
            <person name="Davies K."/>
            <person name="Grierson E."/>
            <person name="Laing W."/>
            <person name="Kirk R."/>
            <person name="Chen X."/>
            <person name="Wood M."/>
            <person name="Montefiori M."/>
            <person name="Brummell D."/>
            <person name="Schwinn K."/>
            <person name="Catanach A."/>
            <person name="Fullerton C."/>
            <person name="Li D."/>
            <person name="Meiyalaghan S."/>
            <person name="Nieuwenhuizen N."/>
            <person name="Read N."/>
            <person name="Prakash R."/>
            <person name="Hunter D."/>
            <person name="Zhang H."/>
            <person name="Mckenzie M."/>
            <person name="Knabel M."/>
            <person name="Harris A."/>
            <person name="Allan A."/>
            <person name="Chen A."/>
            <person name="Janssen B."/>
            <person name="Plunkett B."/>
            <person name="Dwamena C."/>
            <person name="Voogd C."/>
            <person name="Leif D."/>
            <person name="Lafferty D."/>
            <person name="Souleyre E."/>
            <person name="Varkonyi-Gasic E."/>
            <person name="Gambi F."/>
            <person name="Hanley J."/>
            <person name="Yao J.-L."/>
            <person name="Cheung J."/>
            <person name="David K."/>
            <person name="Warren B."/>
            <person name="Marsh K."/>
            <person name="Snowden K."/>
            <person name="Lin-Wang K."/>
            <person name="Brian L."/>
            <person name="Martinez-Sanchez M."/>
            <person name="Wang M."/>
            <person name="Ileperuma N."/>
            <person name="Macnee N."/>
            <person name="Campin R."/>
            <person name="Mcatee P."/>
            <person name="Drummond R."/>
            <person name="Espley R."/>
            <person name="Ireland H."/>
            <person name="Wu R."/>
            <person name="Atkinson R."/>
            <person name="Karunairetnam S."/>
            <person name="Bulley S."/>
            <person name="Chunkath S."/>
            <person name="Hanley Z."/>
            <person name="Storey R."/>
            <person name="Thrimawithana A."/>
            <person name="Thomson S."/>
            <person name="David C."/>
            <person name="Testolin R."/>
        </authorList>
    </citation>
    <scope>NUCLEOTIDE SEQUENCE [LARGE SCALE GENOMIC DNA]</scope>
    <source>
        <strain evidence="2">cv. Red5</strain>
        <tissue evidence="1">Young leaf</tissue>
    </source>
</reference>
<keyword evidence="2" id="KW-1185">Reference proteome</keyword>
<accession>A0A2R6QZJ1</accession>
<dbReference type="Proteomes" id="UP000241394">
    <property type="component" value="Chromosome LG11"/>
</dbReference>
<sequence length="119" mass="13785">MGVLVIDEDTRIRAQCSNEICRHCHNENNINVDQKHRRDIPRHQVQQTSKRRYRCDGCSISSRIIFPIAENAARCCYLVLLKNKNSHPRAERAMHHGCPVCFEVDIINMVCVLAFRSIP</sequence>
<dbReference type="AlphaFoldDB" id="A0A2R6QZJ1"/>
<reference evidence="2" key="2">
    <citation type="journal article" date="2018" name="BMC Genomics">
        <title>A manually annotated Actinidia chinensis var. chinensis (kiwifruit) genome highlights the challenges associated with draft genomes and gene prediction in plants.</title>
        <authorList>
            <person name="Pilkington S.M."/>
            <person name="Crowhurst R."/>
            <person name="Hilario E."/>
            <person name="Nardozza S."/>
            <person name="Fraser L."/>
            <person name="Peng Y."/>
            <person name="Gunaseelan K."/>
            <person name="Simpson R."/>
            <person name="Tahir J."/>
            <person name="Deroles S.C."/>
            <person name="Templeton K."/>
            <person name="Luo Z."/>
            <person name="Davy M."/>
            <person name="Cheng C."/>
            <person name="McNeilage M."/>
            <person name="Scaglione D."/>
            <person name="Liu Y."/>
            <person name="Zhang Q."/>
            <person name="Datson P."/>
            <person name="De Silva N."/>
            <person name="Gardiner S.E."/>
            <person name="Bassett H."/>
            <person name="Chagne D."/>
            <person name="McCallum J."/>
            <person name="Dzierzon H."/>
            <person name="Deng C."/>
            <person name="Wang Y.Y."/>
            <person name="Barron L."/>
            <person name="Manako K."/>
            <person name="Bowen J."/>
            <person name="Foster T.M."/>
            <person name="Erridge Z.A."/>
            <person name="Tiffin H."/>
            <person name="Waite C.N."/>
            <person name="Davies K.M."/>
            <person name="Grierson E.P."/>
            <person name="Laing W.A."/>
            <person name="Kirk R."/>
            <person name="Chen X."/>
            <person name="Wood M."/>
            <person name="Montefiori M."/>
            <person name="Brummell D.A."/>
            <person name="Schwinn K.E."/>
            <person name="Catanach A."/>
            <person name="Fullerton C."/>
            <person name="Li D."/>
            <person name="Meiyalaghan S."/>
            <person name="Nieuwenhuizen N."/>
            <person name="Read N."/>
            <person name="Prakash R."/>
            <person name="Hunter D."/>
            <person name="Zhang H."/>
            <person name="McKenzie M."/>
            <person name="Knabel M."/>
            <person name="Harris A."/>
            <person name="Allan A.C."/>
            <person name="Gleave A."/>
            <person name="Chen A."/>
            <person name="Janssen B.J."/>
            <person name="Plunkett B."/>
            <person name="Ampomah-Dwamena C."/>
            <person name="Voogd C."/>
            <person name="Leif D."/>
            <person name="Lafferty D."/>
            <person name="Souleyre E.J.F."/>
            <person name="Varkonyi-Gasic E."/>
            <person name="Gambi F."/>
            <person name="Hanley J."/>
            <person name="Yao J.L."/>
            <person name="Cheung J."/>
            <person name="David K.M."/>
            <person name="Warren B."/>
            <person name="Marsh K."/>
            <person name="Snowden K.C."/>
            <person name="Lin-Wang K."/>
            <person name="Brian L."/>
            <person name="Martinez-Sanchez M."/>
            <person name="Wang M."/>
            <person name="Ileperuma N."/>
            <person name="Macnee N."/>
            <person name="Campin R."/>
            <person name="McAtee P."/>
            <person name="Drummond R.S.M."/>
            <person name="Espley R.V."/>
            <person name="Ireland H.S."/>
            <person name="Wu R."/>
            <person name="Atkinson R.G."/>
            <person name="Karunairetnam S."/>
            <person name="Bulley S."/>
            <person name="Chunkath S."/>
            <person name="Hanley Z."/>
            <person name="Storey R."/>
            <person name="Thrimawithana A.H."/>
            <person name="Thomson S."/>
            <person name="David C."/>
            <person name="Testolin R."/>
            <person name="Huang H."/>
            <person name="Hellens R.P."/>
            <person name="Schaffer R.J."/>
        </authorList>
    </citation>
    <scope>NUCLEOTIDE SEQUENCE [LARGE SCALE GENOMIC DNA]</scope>
    <source>
        <strain evidence="2">cv. Red5</strain>
    </source>
</reference>
<dbReference type="STRING" id="1590841.A0A2R6QZJ1"/>
<evidence type="ECO:0000313" key="1">
    <source>
        <dbReference type="EMBL" id="PSS17798.1"/>
    </source>
</evidence>